<organism evidence="2 3">
    <name type="scientific">Rhamnella rubrinervis</name>
    <dbReference type="NCBI Taxonomy" id="2594499"/>
    <lineage>
        <taxon>Eukaryota</taxon>
        <taxon>Viridiplantae</taxon>
        <taxon>Streptophyta</taxon>
        <taxon>Embryophyta</taxon>
        <taxon>Tracheophyta</taxon>
        <taxon>Spermatophyta</taxon>
        <taxon>Magnoliopsida</taxon>
        <taxon>eudicotyledons</taxon>
        <taxon>Gunneridae</taxon>
        <taxon>Pentapetalae</taxon>
        <taxon>rosids</taxon>
        <taxon>fabids</taxon>
        <taxon>Rosales</taxon>
        <taxon>Rhamnaceae</taxon>
        <taxon>rhamnoid group</taxon>
        <taxon>Rhamneae</taxon>
        <taxon>Rhamnella</taxon>
    </lineage>
</organism>
<dbReference type="EMBL" id="VOIH02000010">
    <property type="protein sequence ID" value="KAF3435602.1"/>
    <property type="molecule type" value="Genomic_DNA"/>
</dbReference>
<dbReference type="PANTHER" id="PTHR31236">
    <property type="entry name" value="BURP DOMAIN PROTEIN USPL1-LIKE"/>
    <property type="match status" value="1"/>
</dbReference>
<name>A0A8K0DQM9_9ROSA</name>
<dbReference type="InterPro" id="IPR044816">
    <property type="entry name" value="BURP"/>
</dbReference>
<dbReference type="SMART" id="SM01045">
    <property type="entry name" value="BURP"/>
    <property type="match status" value="1"/>
</dbReference>
<dbReference type="Pfam" id="PF03181">
    <property type="entry name" value="BURP"/>
    <property type="match status" value="1"/>
</dbReference>
<gene>
    <name evidence="2" type="ORF">FNV43_RR22693</name>
</gene>
<dbReference type="Proteomes" id="UP000796880">
    <property type="component" value="Unassembled WGS sequence"/>
</dbReference>
<dbReference type="InterPro" id="IPR004873">
    <property type="entry name" value="BURP_dom"/>
</dbReference>
<evidence type="ECO:0000313" key="2">
    <source>
        <dbReference type="EMBL" id="KAF3435602.1"/>
    </source>
</evidence>
<keyword evidence="3" id="KW-1185">Reference proteome</keyword>
<dbReference type="PANTHER" id="PTHR31236:SF32">
    <property type="entry name" value="BURP DOMAIN PROTEIN USPL1-LIKE"/>
    <property type="match status" value="1"/>
</dbReference>
<dbReference type="AlphaFoldDB" id="A0A8K0DQM9"/>
<comment type="caution">
    <text evidence="2">The sequence shown here is derived from an EMBL/GenBank/DDBJ whole genome shotgun (WGS) entry which is preliminary data.</text>
</comment>
<accession>A0A8K0DQM9</accession>
<protein>
    <recommendedName>
        <fullName evidence="1">BURP domain-containing protein</fullName>
    </recommendedName>
</protein>
<evidence type="ECO:0000259" key="1">
    <source>
        <dbReference type="PROSITE" id="PS51277"/>
    </source>
</evidence>
<sequence>MEGTLKQCDNKPITGEVKLCATSLESILDFNRAVFGLDSIFSVATTTYFGDSNVNFQNYAILDVPKEILASKIVACHSLPYPYAVFYCHSQRSENMVYKVSLGSDNEERIEAVAICHMDKSK</sequence>
<evidence type="ECO:0000313" key="3">
    <source>
        <dbReference type="Proteomes" id="UP000796880"/>
    </source>
</evidence>
<proteinExistence type="predicted"/>
<dbReference type="OrthoDB" id="1909293at2759"/>
<feature type="domain" description="BURP" evidence="1">
    <location>
        <begin position="1"/>
        <end position="122"/>
    </location>
</feature>
<reference evidence="2" key="1">
    <citation type="submission" date="2020-03" db="EMBL/GenBank/DDBJ databases">
        <title>A high-quality chromosome-level genome assembly of a woody plant with both climbing and erect habits, Rhamnella rubrinervis.</title>
        <authorList>
            <person name="Lu Z."/>
            <person name="Yang Y."/>
            <person name="Zhu X."/>
            <person name="Sun Y."/>
        </authorList>
    </citation>
    <scope>NUCLEOTIDE SEQUENCE</scope>
    <source>
        <strain evidence="2">BYM</strain>
        <tissue evidence="2">Leaf</tissue>
    </source>
</reference>
<dbReference type="PROSITE" id="PS51277">
    <property type="entry name" value="BURP"/>
    <property type="match status" value="1"/>
</dbReference>